<reference evidence="5" key="1">
    <citation type="submission" date="2017-04" db="EMBL/GenBank/DDBJ databases">
        <authorList>
            <person name="Varghese N."/>
            <person name="Submissions S."/>
        </authorList>
    </citation>
    <scope>NUCLEOTIDE SEQUENCE [LARGE SCALE GENOMIC DNA]</scope>
    <source>
        <strain evidence="5">K3S</strain>
    </source>
</reference>
<keyword evidence="1" id="KW-0808">Transferase</keyword>
<dbReference type="SUPFAM" id="SSF55729">
    <property type="entry name" value="Acyl-CoA N-acyltransferases (Nat)"/>
    <property type="match status" value="1"/>
</dbReference>
<dbReference type="RefSeq" id="WP_085103514.1">
    <property type="nucleotide sequence ID" value="NZ_FWZU01000005.1"/>
</dbReference>
<dbReference type="InterPro" id="IPR016181">
    <property type="entry name" value="Acyl_CoA_acyltransferase"/>
</dbReference>
<dbReference type="Gene3D" id="3.40.630.30">
    <property type="match status" value="1"/>
</dbReference>
<dbReference type="GO" id="GO:0006526">
    <property type="term" value="P:L-arginine biosynthetic process"/>
    <property type="evidence" value="ECO:0007669"/>
    <property type="project" value="InterPro"/>
</dbReference>
<dbReference type="NCBIfam" id="NF005840">
    <property type="entry name" value="PRK07757.1"/>
    <property type="match status" value="1"/>
</dbReference>
<evidence type="ECO:0000259" key="3">
    <source>
        <dbReference type="PROSITE" id="PS51186"/>
    </source>
</evidence>
<dbReference type="AlphaFoldDB" id="A0A1X7EGV7"/>
<proteinExistence type="predicted"/>
<dbReference type="Pfam" id="PF13508">
    <property type="entry name" value="Acetyltransf_7"/>
    <property type="match status" value="1"/>
</dbReference>
<protein>
    <submittedName>
        <fullName evidence="4">N-acetylglutamate synthase</fullName>
    </submittedName>
</protein>
<dbReference type="Proteomes" id="UP000192906">
    <property type="component" value="Unassembled WGS sequence"/>
</dbReference>
<sequence>MAIIRKARMEDAEGIHSIIKDSTKNAMVLPRSRSSIYNHLRDFFVAEAQDGQIVGCCALSITWDCLAEVRSLVVTPESRGANLGGRMVEACVQEARDLGVREVFVLTNIEDFFNKQGFVATDKNILPQKVWADCINCPLFPDCDEIPMIMKL</sequence>
<dbReference type="CDD" id="cd04301">
    <property type="entry name" value="NAT_SF"/>
    <property type="match status" value="1"/>
</dbReference>
<evidence type="ECO:0000313" key="4">
    <source>
        <dbReference type="EMBL" id="SMF33735.1"/>
    </source>
</evidence>
<dbReference type="InterPro" id="IPR000182">
    <property type="entry name" value="GNAT_dom"/>
</dbReference>
<dbReference type="GO" id="GO:0004042">
    <property type="term" value="F:L-glutamate N-acetyltransferase activity"/>
    <property type="evidence" value="ECO:0007669"/>
    <property type="project" value="InterPro"/>
</dbReference>
<name>A0A1X7EGV7_9BACT</name>
<evidence type="ECO:0000313" key="5">
    <source>
        <dbReference type="Proteomes" id="UP000192906"/>
    </source>
</evidence>
<evidence type="ECO:0000256" key="2">
    <source>
        <dbReference type="ARBA" id="ARBA00023315"/>
    </source>
</evidence>
<feature type="domain" description="N-acetyltransferase" evidence="3">
    <location>
        <begin position="2"/>
        <end position="152"/>
    </location>
</feature>
<keyword evidence="2" id="KW-0012">Acyltransferase</keyword>
<evidence type="ECO:0000256" key="1">
    <source>
        <dbReference type="ARBA" id="ARBA00022679"/>
    </source>
</evidence>
<keyword evidence="5" id="KW-1185">Reference proteome</keyword>
<dbReference type="PANTHER" id="PTHR30602">
    <property type="entry name" value="AMINO-ACID ACETYLTRANSFERASE"/>
    <property type="match status" value="1"/>
</dbReference>
<dbReference type="InterPro" id="IPR010167">
    <property type="entry name" value="NH2A_AcTrfase"/>
</dbReference>
<accession>A0A1X7EGV7</accession>
<dbReference type="EMBL" id="FWZU01000005">
    <property type="protein sequence ID" value="SMF33735.1"/>
    <property type="molecule type" value="Genomic_DNA"/>
</dbReference>
<dbReference type="GO" id="GO:0005737">
    <property type="term" value="C:cytoplasm"/>
    <property type="evidence" value="ECO:0007669"/>
    <property type="project" value="InterPro"/>
</dbReference>
<dbReference type="PROSITE" id="PS51186">
    <property type="entry name" value="GNAT"/>
    <property type="match status" value="1"/>
</dbReference>
<organism evidence="4 5">
    <name type="scientific">Desulfovibrio gilichinskyi</name>
    <dbReference type="NCBI Taxonomy" id="1519643"/>
    <lineage>
        <taxon>Bacteria</taxon>
        <taxon>Pseudomonadati</taxon>
        <taxon>Thermodesulfobacteriota</taxon>
        <taxon>Desulfovibrionia</taxon>
        <taxon>Desulfovibrionales</taxon>
        <taxon>Desulfovibrionaceae</taxon>
        <taxon>Desulfovibrio</taxon>
    </lineage>
</organism>
<dbReference type="PANTHER" id="PTHR30602:SF12">
    <property type="entry name" value="AMINO-ACID ACETYLTRANSFERASE NAGS1, CHLOROPLASTIC-RELATED"/>
    <property type="match status" value="1"/>
</dbReference>
<gene>
    <name evidence="4" type="ORF">SAMN06295933_2919</name>
</gene>
<dbReference type="STRING" id="1519643.SAMN06295933_2919"/>
<dbReference type="OrthoDB" id="9793138at2"/>